<dbReference type="PROSITE" id="PS50885">
    <property type="entry name" value="HAMP"/>
    <property type="match status" value="1"/>
</dbReference>
<dbReference type="SUPFAM" id="SSF58104">
    <property type="entry name" value="Methyl-accepting chemotaxis protein (MCP) signaling domain"/>
    <property type="match status" value="1"/>
</dbReference>
<dbReference type="SMART" id="SM00283">
    <property type="entry name" value="MA"/>
    <property type="match status" value="1"/>
</dbReference>
<dbReference type="RefSeq" id="WP_209747199.1">
    <property type="nucleotide sequence ID" value="NZ_JBHSMH010000004.1"/>
</dbReference>
<evidence type="ECO:0000313" key="11">
    <source>
        <dbReference type="Proteomes" id="UP001596105"/>
    </source>
</evidence>
<comment type="caution">
    <text evidence="10">The sequence shown here is derived from an EMBL/GenBank/DDBJ whole genome shotgun (WGS) entry which is preliminary data.</text>
</comment>
<evidence type="ECO:0000256" key="7">
    <source>
        <dbReference type="SAM" id="Phobius"/>
    </source>
</evidence>
<protein>
    <submittedName>
        <fullName evidence="10">Methyl-accepting chemotaxis protein</fullName>
    </submittedName>
</protein>
<feature type="domain" description="HAMP" evidence="9">
    <location>
        <begin position="353"/>
        <end position="405"/>
    </location>
</feature>
<dbReference type="PANTHER" id="PTHR32089">
    <property type="entry name" value="METHYL-ACCEPTING CHEMOTAXIS PROTEIN MCPB"/>
    <property type="match status" value="1"/>
</dbReference>
<keyword evidence="11" id="KW-1185">Reference proteome</keyword>
<organism evidence="10 11">
    <name type="scientific">Cohnella suwonensis</name>
    <dbReference type="NCBI Taxonomy" id="696072"/>
    <lineage>
        <taxon>Bacteria</taxon>
        <taxon>Bacillati</taxon>
        <taxon>Bacillota</taxon>
        <taxon>Bacilli</taxon>
        <taxon>Bacillales</taxon>
        <taxon>Paenibacillaceae</taxon>
        <taxon>Cohnella</taxon>
    </lineage>
</organism>
<evidence type="ECO:0000259" key="8">
    <source>
        <dbReference type="PROSITE" id="PS50111"/>
    </source>
</evidence>
<keyword evidence="4 6" id="KW-0807">Transducer</keyword>
<evidence type="ECO:0000256" key="3">
    <source>
        <dbReference type="ARBA" id="ARBA00023136"/>
    </source>
</evidence>
<evidence type="ECO:0000313" key="10">
    <source>
        <dbReference type="EMBL" id="MFC5467447.1"/>
    </source>
</evidence>
<feature type="transmembrane region" description="Helical" evidence="7">
    <location>
        <begin position="332"/>
        <end position="355"/>
    </location>
</feature>
<evidence type="ECO:0000256" key="6">
    <source>
        <dbReference type="PROSITE-ProRule" id="PRU00284"/>
    </source>
</evidence>
<keyword evidence="7" id="KW-1133">Transmembrane helix</keyword>
<dbReference type="PANTHER" id="PTHR32089:SF112">
    <property type="entry name" value="LYSOZYME-LIKE PROTEIN-RELATED"/>
    <property type="match status" value="1"/>
</dbReference>
<comment type="similarity">
    <text evidence="5">Belongs to the methyl-accepting chemotaxis (MCP) protein family.</text>
</comment>
<name>A0ABW0LQY8_9BACL</name>
<evidence type="ECO:0000256" key="2">
    <source>
        <dbReference type="ARBA" id="ARBA00022475"/>
    </source>
</evidence>
<dbReference type="Pfam" id="PF00015">
    <property type="entry name" value="MCPsignal"/>
    <property type="match status" value="1"/>
</dbReference>
<dbReference type="InterPro" id="IPR004089">
    <property type="entry name" value="MCPsignal_dom"/>
</dbReference>
<proteinExistence type="inferred from homology"/>
<dbReference type="Pfam" id="PF00672">
    <property type="entry name" value="HAMP"/>
    <property type="match status" value="1"/>
</dbReference>
<dbReference type="CDD" id="cd11386">
    <property type="entry name" value="MCP_signal"/>
    <property type="match status" value="1"/>
</dbReference>
<evidence type="ECO:0000256" key="4">
    <source>
        <dbReference type="ARBA" id="ARBA00023224"/>
    </source>
</evidence>
<dbReference type="Gene3D" id="3.30.450.20">
    <property type="entry name" value="PAS domain"/>
    <property type="match status" value="2"/>
</dbReference>
<sequence>MERWNGWLDKLRWLNDVKIAIKYLTVLLLVIFVAVWTMNSVSLGRLKSESLDKGELMAQQSAQQYADRNKKLITDMTTTLGIYRDEAMAMLRGKKPDRELFFSAMGNSIEEKKGGGLLSFFTAWEPNGFDGLDGKYASDPAYAVTNGRFALTAAYNGSNVVRSQMAPGFEKEEYYVKVQQTKKITATKPYSTGDDNNKSLVSTLSIPIVNDFGKFLGVIGATLSLSDLQTSAAAEHPLGGYVSLLSDEGIYIANGGDEKLLAQSFASDESGKEVWDKVKQGEWLQRGTDGQGMQVLRSFVPIDISEEEKWFVQTVIPVANVMKSYDDGQRELTIFLFSTLAVVGVIVWLLTRYMITLRVSRILRGIRQLAQGDFTGKLRMSGKDEFGRMAEHLNETTLSLGSMMKATSDLAMNVGATSEELTSSAEQVSKSAETISQAIEEVASGMAEQSGQAETSSRHVQEVTLGARKIAQSASVVLGLANDVSARTEKGDQLIRQAVGQMDETSQSMTRSTQTMDKLREHSEEIGSIVEMIRRISSRTNILALNASIEASRAGEHGRGFAVVAAEIRKLAEQTGDSVRKVEEKIDSIRSETHRMTGVIASASSEVEKGSATVTESGRLFAEITSEMRLVRSQAEDVSSSVEQLSAGIEEVLRSVDNVKEIARMSTDNANHVAAASEEQLATMQEVSSSAGHLGAMVQELLDRLSKFKH</sequence>
<dbReference type="EMBL" id="JBHSMH010000004">
    <property type="protein sequence ID" value="MFC5467447.1"/>
    <property type="molecule type" value="Genomic_DNA"/>
</dbReference>
<dbReference type="InterPro" id="IPR003660">
    <property type="entry name" value="HAMP_dom"/>
</dbReference>
<dbReference type="Proteomes" id="UP001596105">
    <property type="component" value="Unassembled WGS sequence"/>
</dbReference>
<reference evidence="11" key="1">
    <citation type="journal article" date="2019" name="Int. J. Syst. Evol. Microbiol.">
        <title>The Global Catalogue of Microorganisms (GCM) 10K type strain sequencing project: providing services to taxonomists for standard genome sequencing and annotation.</title>
        <authorList>
            <consortium name="The Broad Institute Genomics Platform"/>
            <consortium name="The Broad Institute Genome Sequencing Center for Infectious Disease"/>
            <person name="Wu L."/>
            <person name="Ma J."/>
        </authorList>
    </citation>
    <scope>NUCLEOTIDE SEQUENCE [LARGE SCALE GENOMIC DNA]</scope>
    <source>
        <strain evidence="11">CCUG 57113</strain>
    </source>
</reference>
<keyword evidence="7" id="KW-0812">Transmembrane</keyword>
<gene>
    <name evidence="10" type="ORF">ACFPPD_01870</name>
</gene>
<dbReference type="CDD" id="cd12913">
    <property type="entry name" value="PDC1_MCP_like"/>
    <property type="match status" value="1"/>
</dbReference>
<dbReference type="PROSITE" id="PS50111">
    <property type="entry name" value="CHEMOTAXIS_TRANSDUC_2"/>
    <property type="match status" value="1"/>
</dbReference>
<dbReference type="SMART" id="SM00304">
    <property type="entry name" value="HAMP"/>
    <property type="match status" value="1"/>
</dbReference>
<evidence type="ECO:0000256" key="5">
    <source>
        <dbReference type="ARBA" id="ARBA00029447"/>
    </source>
</evidence>
<keyword evidence="2" id="KW-1003">Cell membrane</keyword>
<keyword evidence="3 7" id="KW-0472">Membrane</keyword>
<dbReference type="Gene3D" id="1.10.287.950">
    <property type="entry name" value="Methyl-accepting chemotaxis protein"/>
    <property type="match status" value="1"/>
</dbReference>
<feature type="transmembrane region" description="Helical" evidence="7">
    <location>
        <begin position="20"/>
        <end position="38"/>
    </location>
</feature>
<dbReference type="Pfam" id="PF22673">
    <property type="entry name" value="MCP-like_PDC_1"/>
    <property type="match status" value="1"/>
</dbReference>
<evidence type="ECO:0000256" key="1">
    <source>
        <dbReference type="ARBA" id="ARBA00004236"/>
    </source>
</evidence>
<feature type="domain" description="Methyl-accepting transducer" evidence="8">
    <location>
        <begin position="424"/>
        <end position="660"/>
    </location>
</feature>
<dbReference type="CDD" id="cd06225">
    <property type="entry name" value="HAMP"/>
    <property type="match status" value="1"/>
</dbReference>
<accession>A0ABW0LQY8</accession>
<evidence type="ECO:0000259" key="9">
    <source>
        <dbReference type="PROSITE" id="PS50885"/>
    </source>
</evidence>
<comment type="subcellular location">
    <subcellularLocation>
        <location evidence="1">Cell membrane</location>
    </subcellularLocation>
</comment>